<dbReference type="AlphaFoldDB" id="A0A8H7ZPY6"/>
<feature type="compositionally biased region" description="Low complexity" evidence="1">
    <location>
        <begin position="248"/>
        <end position="258"/>
    </location>
</feature>
<name>A0A8H7ZPY6_9FUNG</name>
<feature type="compositionally biased region" description="Basic residues" evidence="1">
    <location>
        <begin position="7"/>
        <end position="21"/>
    </location>
</feature>
<dbReference type="OrthoDB" id="5582858at2759"/>
<keyword evidence="3" id="KW-1185">Reference proteome</keyword>
<evidence type="ECO:0000313" key="3">
    <source>
        <dbReference type="Proteomes" id="UP000673691"/>
    </source>
</evidence>
<accession>A0A8H7ZPY6</accession>
<dbReference type="EMBL" id="JAEFCI010010386">
    <property type="protein sequence ID" value="KAG5457242.1"/>
    <property type="molecule type" value="Genomic_DNA"/>
</dbReference>
<feature type="compositionally biased region" description="Basic and acidic residues" evidence="1">
    <location>
        <begin position="218"/>
        <end position="229"/>
    </location>
</feature>
<evidence type="ECO:0000313" key="2">
    <source>
        <dbReference type="EMBL" id="KAG5457242.1"/>
    </source>
</evidence>
<gene>
    <name evidence="2" type="ORF">BJ554DRAFT_2797</name>
</gene>
<organism evidence="2 3">
    <name type="scientific">Olpidium bornovanus</name>
    <dbReference type="NCBI Taxonomy" id="278681"/>
    <lineage>
        <taxon>Eukaryota</taxon>
        <taxon>Fungi</taxon>
        <taxon>Fungi incertae sedis</taxon>
        <taxon>Olpidiomycota</taxon>
        <taxon>Olpidiomycotina</taxon>
        <taxon>Olpidiomycetes</taxon>
        <taxon>Olpidiales</taxon>
        <taxon>Olpidiaceae</taxon>
        <taxon>Olpidium</taxon>
    </lineage>
</organism>
<proteinExistence type="predicted"/>
<comment type="caution">
    <text evidence="2">The sequence shown here is derived from an EMBL/GenBank/DDBJ whole genome shotgun (WGS) entry which is preliminary data.</text>
</comment>
<evidence type="ECO:0000256" key="1">
    <source>
        <dbReference type="SAM" id="MobiDB-lite"/>
    </source>
</evidence>
<feature type="region of interest" description="Disordered" evidence="1">
    <location>
        <begin position="1"/>
        <end position="41"/>
    </location>
</feature>
<feature type="compositionally biased region" description="Basic residues" evidence="1">
    <location>
        <begin position="230"/>
        <end position="240"/>
    </location>
</feature>
<feature type="compositionally biased region" description="Basic and acidic residues" evidence="1">
    <location>
        <begin position="266"/>
        <end position="281"/>
    </location>
</feature>
<feature type="region of interest" description="Disordered" evidence="1">
    <location>
        <begin position="144"/>
        <end position="281"/>
    </location>
</feature>
<protein>
    <submittedName>
        <fullName evidence="2">Uncharacterized protein</fullName>
    </submittedName>
</protein>
<reference evidence="2 3" key="1">
    <citation type="journal article" name="Sci. Rep.">
        <title>Genome-scale phylogenetic analyses confirm Olpidium as the closest living zoosporic fungus to the non-flagellated, terrestrial fungi.</title>
        <authorList>
            <person name="Chang Y."/>
            <person name="Rochon D."/>
            <person name="Sekimoto S."/>
            <person name="Wang Y."/>
            <person name="Chovatia M."/>
            <person name="Sandor L."/>
            <person name="Salamov A."/>
            <person name="Grigoriev I.V."/>
            <person name="Stajich J.E."/>
            <person name="Spatafora J.W."/>
        </authorList>
    </citation>
    <scope>NUCLEOTIDE SEQUENCE [LARGE SCALE GENOMIC DNA]</scope>
    <source>
        <strain evidence="2">S191</strain>
    </source>
</reference>
<dbReference type="Proteomes" id="UP000673691">
    <property type="component" value="Unassembled WGS sequence"/>
</dbReference>
<feature type="non-terminal residue" evidence="2">
    <location>
        <position position="1"/>
    </location>
</feature>
<sequence length="434" mass="47957">NHLPHVQVKRTHFAARHRRSSKEKDAKTPEQAAPANDNKSATANAPHVLHTASVVNTRLQTQAGSRTTVLSIVSRLRECIEAQRSSIFDVGFHSSDVSVRAAAAMCQADETGPRDNGELGGLDGVKSRDADCAPCSCSCSFLPSSSRRLPPPPVPPRRRRSSSPERGASPTRLCLGADPRADHQSPKNGHPRRQGDFCKGRRGPGGTLRGDSQGLHRGNREQDQAAGKRDKGRRRRRRRRGGEGGARYGRAAGRVAGGSETLGGRQEGKDGGRCQEKRTLATGRDRLRPSWESRREPYFIRLPLFPRVRRQCAGHPGISSKSCGDRVPSNGGRVHRQIMRAENTRLAHEKTAMEEKIKENQEKIKLNRQLPYLVGNVVELMDMDPNDEPEEDGANVDLDAHRKGKCAVIKTSTRQVDNFLRIFACFRHCRSDVL</sequence>